<dbReference type="EMBL" id="CP014503">
    <property type="protein sequence ID" value="ANB15658.1"/>
    <property type="molecule type" value="Genomic_DNA"/>
</dbReference>
<dbReference type="Proteomes" id="UP000189580">
    <property type="component" value="Chromosome b"/>
</dbReference>
<name>A0A167FSS8_9ASCO</name>
<keyword evidence="2" id="KW-1185">Reference proteome</keyword>
<proteinExistence type="predicted"/>
<dbReference type="OrthoDB" id="4685598at2759"/>
<organism evidence="1 2">
    <name type="scientific">Sugiyamaella lignohabitans</name>
    <dbReference type="NCBI Taxonomy" id="796027"/>
    <lineage>
        <taxon>Eukaryota</taxon>
        <taxon>Fungi</taxon>
        <taxon>Dikarya</taxon>
        <taxon>Ascomycota</taxon>
        <taxon>Saccharomycotina</taxon>
        <taxon>Dipodascomycetes</taxon>
        <taxon>Dipodascales</taxon>
        <taxon>Trichomonascaceae</taxon>
        <taxon>Sugiyamaella</taxon>
    </lineage>
</organism>
<dbReference type="InterPro" id="IPR053181">
    <property type="entry name" value="EcdB-like_regulator"/>
</dbReference>
<dbReference type="CDD" id="cd12148">
    <property type="entry name" value="fungal_TF_MHR"/>
    <property type="match status" value="1"/>
</dbReference>
<dbReference type="AlphaFoldDB" id="A0A167FSS8"/>
<evidence type="ECO:0000313" key="2">
    <source>
        <dbReference type="Proteomes" id="UP000189580"/>
    </source>
</evidence>
<sequence length="563" mass="63567">MRIAYTKNVEHRGKSGVSNCCVPVIVGLTSRFDTSEVIYEKLSKIEQLLANHDSLLMALVDQVKDRELSSPLSYSSVGGRKNSYVESDTNISGDDSDLALIQTGNLPPLTIPTGHNTAAIRVLRLPQVKALIGEYPRDYFYEIEARRKVFGLETVSDQPYLDQEVCDGLIEAFRTTAHAHRPILDYNNLLSLYKDMFANGFTWTIETAIVLLALALGEVASADYSKISRLTDDPNWEMPGISYFRPAFEIISKSSALDFGVNILVVQAQVLASIYFAYIAYPLYSWRLIHAASTTIELLLSRTSNNEPPADEEIRLFWCCFLTESDRLAEFELPRTGIGSMVDDMLLPSVLNEDAVIIYFLAEISIRRLLNRVHNTLYTDDGDAKAKSIQTLLIISEELNRQLETWYDSIPSAVRPTLGMNAPENLNEREIILRVRYYACRHIIFRPFVLRVIANPEVNYPVEVLENCAKCISSIRMYIHNVGYVLSRPSSYTWTLGMSSLGAVLVITAASQSPVLQGYLPDILELQNTVLKNFLPWATPESSIQSITWILEHILHRQQFNFK</sequence>
<evidence type="ECO:0000313" key="1">
    <source>
        <dbReference type="EMBL" id="ANB15658.1"/>
    </source>
</evidence>
<reference evidence="1 2" key="1">
    <citation type="submission" date="2016-02" db="EMBL/GenBank/DDBJ databases">
        <title>Complete genome sequence and transcriptome regulation of the pentose utilising yeast Sugiyamaella lignohabitans.</title>
        <authorList>
            <person name="Bellasio M."/>
            <person name="Peymann A."/>
            <person name="Valli M."/>
            <person name="Sipitzky M."/>
            <person name="Graf A."/>
            <person name="Sauer M."/>
            <person name="Marx H."/>
            <person name="Mattanovich D."/>
        </authorList>
    </citation>
    <scope>NUCLEOTIDE SEQUENCE [LARGE SCALE GENOMIC DNA]</scope>
    <source>
        <strain evidence="1 2">CBS 10342</strain>
    </source>
</reference>
<dbReference type="KEGG" id="slb:AWJ20_3296"/>
<dbReference type="GeneID" id="30035302"/>
<dbReference type="RefSeq" id="XP_018738135.1">
    <property type="nucleotide sequence ID" value="XM_018880303.1"/>
</dbReference>
<protein>
    <recommendedName>
        <fullName evidence="3">Transcription factor domain-containing protein</fullName>
    </recommendedName>
</protein>
<evidence type="ECO:0008006" key="3">
    <source>
        <dbReference type="Google" id="ProtNLM"/>
    </source>
</evidence>
<gene>
    <name evidence="1" type="ORF">AWJ20_3296</name>
</gene>
<accession>A0A167FSS8</accession>
<dbReference type="PANTHER" id="PTHR47785">
    <property type="entry name" value="ZN(II)2CYS6 TRANSCRIPTION FACTOR (EUROFUNG)-RELATED-RELATED"/>
    <property type="match status" value="1"/>
</dbReference>